<evidence type="ECO:0000256" key="5">
    <source>
        <dbReference type="ARBA" id="ARBA00023136"/>
    </source>
</evidence>
<dbReference type="InterPro" id="IPR004960">
    <property type="entry name" value="LipA_acyltrans"/>
</dbReference>
<dbReference type="EMBL" id="BAABLX010000007">
    <property type="protein sequence ID" value="GAA4936084.1"/>
    <property type="molecule type" value="Genomic_DNA"/>
</dbReference>
<organism evidence="7 8">
    <name type="scientific">Halioxenophilus aromaticivorans</name>
    <dbReference type="NCBI Taxonomy" id="1306992"/>
    <lineage>
        <taxon>Bacteria</taxon>
        <taxon>Pseudomonadati</taxon>
        <taxon>Pseudomonadota</taxon>
        <taxon>Gammaproteobacteria</taxon>
        <taxon>Alteromonadales</taxon>
        <taxon>Alteromonadaceae</taxon>
        <taxon>Halioxenophilus</taxon>
    </lineage>
</organism>
<dbReference type="Proteomes" id="UP001409585">
    <property type="component" value="Unassembled WGS sequence"/>
</dbReference>
<evidence type="ECO:0000256" key="4">
    <source>
        <dbReference type="ARBA" id="ARBA00022679"/>
    </source>
</evidence>
<keyword evidence="4" id="KW-0808">Transferase</keyword>
<evidence type="ECO:0000256" key="6">
    <source>
        <dbReference type="ARBA" id="ARBA00023315"/>
    </source>
</evidence>
<keyword evidence="8" id="KW-1185">Reference proteome</keyword>
<keyword evidence="3" id="KW-0997">Cell inner membrane</keyword>
<dbReference type="AlphaFoldDB" id="A0AAV3TZ94"/>
<dbReference type="Pfam" id="PF03279">
    <property type="entry name" value="Lip_A_acyltrans"/>
    <property type="match status" value="1"/>
</dbReference>
<dbReference type="PANTHER" id="PTHR30606">
    <property type="entry name" value="LIPID A BIOSYNTHESIS LAUROYL ACYLTRANSFERASE"/>
    <property type="match status" value="1"/>
</dbReference>
<keyword evidence="6" id="KW-0012">Acyltransferase</keyword>
<evidence type="ECO:0000313" key="7">
    <source>
        <dbReference type="EMBL" id="GAA4936084.1"/>
    </source>
</evidence>
<proteinExistence type="predicted"/>
<accession>A0AAV3TZ94</accession>
<evidence type="ECO:0000256" key="3">
    <source>
        <dbReference type="ARBA" id="ARBA00022519"/>
    </source>
</evidence>
<gene>
    <name evidence="7" type="ORF">GCM10025791_12220</name>
</gene>
<keyword evidence="5" id="KW-0472">Membrane</keyword>
<name>A0AAV3TZ94_9ALTE</name>
<protein>
    <recommendedName>
        <fullName evidence="9">Acyltransferase</fullName>
    </recommendedName>
</protein>
<evidence type="ECO:0000313" key="8">
    <source>
        <dbReference type="Proteomes" id="UP001409585"/>
    </source>
</evidence>
<comment type="subcellular location">
    <subcellularLocation>
        <location evidence="1">Cell inner membrane</location>
    </subcellularLocation>
</comment>
<comment type="caution">
    <text evidence="7">The sequence shown here is derived from an EMBL/GenBank/DDBJ whole genome shotgun (WGS) entry which is preliminary data.</text>
</comment>
<sequence>MNGDTVTNNKASADALHWSSMREAGTLTGLRFLWAVHRYFGRPAVSFLLRPIVWYFVLFRAQARRGSLEFLTTHWQCYPELWKKKPGLSASLRHFREFAETVVDKLMAWHLELDPNLFYIRDKETHRRLLNDTRGQLIIGSHLGNIEYCRGFMQRYKSQTINVLLHDRHAQNYVAMMQSMNPQSRVNVFQVDEFDITTILQFKDKIDAGEWVFIAGDRTPPSGNTRTVAVTFMGRTAHLPIGPYLLARALECPVKLMFAYRNYCGDDNRLYFDVVDFADQIKLPAKRRQQLLQDYAQQYANHLEKVCREAPYQWFNFYSYWADSPHSNTPGDH</sequence>
<keyword evidence="2" id="KW-1003">Cell membrane</keyword>
<evidence type="ECO:0008006" key="9">
    <source>
        <dbReference type="Google" id="ProtNLM"/>
    </source>
</evidence>
<reference evidence="8" key="1">
    <citation type="journal article" date="2019" name="Int. J. Syst. Evol. Microbiol.">
        <title>The Global Catalogue of Microorganisms (GCM) 10K type strain sequencing project: providing services to taxonomists for standard genome sequencing and annotation.</title>
        <authorList>
            <consortium name="The Broad Institute Genomics Platform"/>
            <consortium name="The Broad Institute Genome Sequencing Center for Infectious Disease"/>
            <person name="Wu L."/>
            <person name="Ma J."/>
        </authorList>
    </citation>
    <scope>NUCLEOTIDE SEQUENCE [LARGE SCALE GENOMIC DNA]</scope>
    <source>
        <strain evidence="8">JCM 19134</strain>
    </source>
</reference>
<evidence type="ECO:0000256" key="1">
    <source>
        <dbReference type="ARBA" id="ARBA00004533"/>
    </source>
</evidence>
<dbReference type="RefSeq" id="WP_345418651.1">
    <property type="nucleotide sequence ID" value="NZ_AP031496.1"/>
</dbReference>
<dbReference type="GO" id="GO:0009247">
    <property type="term" value="P:glycolipid biosynthetic process"/>
    <property type="evidence" value="ECO:0007669"/>
    <property type="project" value="UniProtKB-ARBA"/>
</dbReference>
<evidence type="ECO:0000256" key="2">
    <source>
        <dbReference type="ARBA" id="ARBA00022475"/>
    </source>
</evidence>
<dbReference type="GO" id="GO:0005886">
    <property type="term" value="C:plasma membrane"/>
    <property type="evidence" value="ECO:0007669"/>
    <property type="project" value="UniProtKB-SubCell"/>
</dbReference>
<dbReference type="GO" id="GO:0016746">
    <property type="term" value="F:acyltransferase activity"/>
    <property type="evidence" value="ECO:0007669"/>
    <property type="project" value="UniProtKB-KW"/>
</dbReference>
<dbReference type="PANTHER" id="PTHR30606:SF9">
    <property type="entry name" value="LIPID A BIOSYNTHESIS LAUROYLTRANSFERASE"/>
    <property type="match status" value="1"/>
</dbReference>